<dbReference type="OrthoDB" id="97058at2759"/>
<feature type="domain" description="Retrovirus-related Pol polyprotein from transposon TNT 1-94-like beta-barrel" evidence="2">
    <location>
        <begin position="361"/>
        <end position="413"/>
    </location>
</feature>
<organism evidence="3 4">
    <name type="scientific">Eumeta variegata</name>
    <name type="common">Bagworm moth</name>
    <name type="synonym">Eumeta japonica</name>
    <dbReference type="NCBI Taxonomy" id="151549"/>
    <lineage>
        <taxon>Eukaryota</taxon>
        <taxon>Metazoa</taxon>
        <taxon>Ecdysozoa</taxon>
        <taxon>Arthropoda</taxon>
        <taxon>Hexapoda</taxon>
        <taxon>Insecta</taxon>
        <taxon>Pterygota</taxon>
        <taxon>Neoptera</taxon>
        <taxon>Endopterygota</taxon>
        <taxon>Lepidoptera</taxon>
        <taxon>Glossata</taxon>
        <taxon>Ditrysia</taxon>
        <taxon>Tineoidea</taxon>
        <taxon>Psychidae</taxon>
        <taxon>Oiketicinae</taxon>
        <taxon>Eumeta</taxon>
    </lineage>
</organism>
<accession>A0A4C1Z7M7</accession>
<dbReference type="InterPro" id="IPR054722">
    <property type="entry name" value="PolX-like_BBD"/>
</dbReference>
<evidence type="ECO:0000256" key="1">
    <source>
        <dbReference type="SAM" id="MobiDB-lite"/>
    </source>
</evidence>
<name>A0A4C1Z7M7_EUMVA</name>
<evidence type="ECO:0000313" key="3">
    <source>
        <dbReference type="EMBL" id="GBP82605.1"/>
    </source>
</evidence>
<dbReference type="Pfam" id="PF22936">
    <property type="entry name" value="Pol_BBD"/>
    <property type="match status" value="1"/>
</dbReference>
<dbReference type="Pfam" id="PF14223">
    <property type="entry name" value="Retrotran_gag_2"/>
    <property type="match status" value="1"/>
</dbReference>
<dbReference type="Proteomes" id="UP000299102">
    <property type="component" value="Unassembled WGS sequence"/>
</dbReference>
<dbReference type="EMBL" id="BGZK01001573">
    <property type="protein sequence ID" value="GBP82605.1"/>
    <property type="molecule type" value="Genomic_DNA"/>
</dbReference>
<dbReference type="PANTHER" id="PTHR47481">
    <property type="match status" value="1"/>
</dbReference>
<feature type="region of interest" description="Disordered" evidence="1">
    <location>
        <begin position="1"/>
        <end position="20"/>
    </location>
</feature>
<reference evidence="3 4" key="1">
    <citation type="journal article" date="2019" name="Commun. Biol.">
        <title>The bagworm genome reveals a unique fibroin gene that provides high tensile strength.</title>
        <authorList>
            <person name="Kono N."/>
            <person name="Nakamura H."/>
            <person name="Ohtoshi R."/>
            <person name="Tomita M."/>
            <person name="Numata K."/>
            <person name="Arakawa K."/>
        </authorList>
    </citation>
    <scope>NUCLEOTIDE SEQUENCE [LARGE SCALE GENOMIC DNA]</scope>
</reference>
<protein>
    <submittedName>
        <fullName evidence="3">Retrovirus-related Pol polyprotein from transposon TNT 1-94</fullName>
    </submittedName>
</protein>
<dbReference type="AlphaFoldDB" id="A0A4C1Z7M7"/>
<proteinExistence type="predicted"/>
<evidence type="ECO:0000259" key="2">
    <source>
        <dbReference type="Pfam" id="PF22936"/>
    </source>
</evidence>
<dbReference type="PANTHER" id="PTHR47481:SF7">
    <property type="entry name" value="CCHC-TYPE DOMAIN-CONTAINING PROTEIN"/>
    <property type="match status" value="1"/>
</dbReference>
<feature type="compositionally biased region" description="Low complexity" evidence="1">
    <location>
        <begin position="8"/>
        <end position="20"/>
    </location>
</feature>
<evidence type="ECO:0000313" key="4">
    <source>
        <dbReference type="Proteomes" id="UP000299102"/>
    </source>
</evidence>
<gene>
    <name evidence="3" type="ORF">EVAR_61466_1</name>
</gene>
<keyword evidence="4" id="KW-1185">Reference proteome</keyword>
<comment type="caution">
    <text evidence="3">The sequence shown here is derived from an EMBL/GenBank/DDBJ whole genome shotgun (WGS) entry which is preliminary data.</text>
</comment>
<sequence length="730" mass="82088">MPAELQVARGPGARAARYPTGAGGATPVDVLIRWKHEKAGGKRKNELYEKKTIAAYSPAERETWNFEERKVTSEKQKACLDLLFTKANQSVQRKNSWKDKLRDIEKYKFGLRIDELSVKCLLYADDQVILAQSACELQEIVTKMNDSVKRQVSEMDINLNSNNSMMKLEGADNWNIWKFQTTVLLRGQGWLDIVEGRTLKPEDPAEHSAWENKDAKAQTLLVTRMTENVMLHIITCSTSAEMWRKLQSVYEQKTETNIHIIQQRFFQYKFEPGTEMSTFLSKIQELQNKLKQLGEEVSNKFVITKVLMSLPDEYKHFVSAWESAPDNKQTMDNLVARLLIEEERIKEKSEQLLPSGSSAFWVVDSGASEHMCRDRGLFTTFTESKHESVIVGNGAAISVLGYGQMAVEVYDGTCGVSQKNRCRCRNSDVRERCGLKEDVVIRLKRGMLRWCGHLGKEIKQFYRANLCDGKVGKGRPRNYYADHIGGTINEVRSDCGSALPVCSAPACGSFEQLPLLTAKNPTAQSSGDADDSGGRLVREKRHDCQGTADAVEDFITQTNRVLNDADEGTKSFSTKQNSTTTRATSLLPLRKMTSLDATSLSREHTGHWIAPNYTVKEILLDKGIMGILFLSPVNPLVYRTIRSAGGADKSSWQLTETHAILEMYVEYLSAQKQSAFENSRILQFPSLESSRSAIIGGNRFGGRGRRKAPIGRHNNNSSPRLSLTKWPGRK</sequence>
<feature type="region of interest" description="Disordered" evidence="1">
    <location>
        <begin position="697"/>
        <end position="730"/>
    </location>
</feature>